<feature type="domain" description="AB hydrolase-1" evidence="1">
    <location>
        <begin position="58"/>
        <end position="306"/>
    </location>
</feature>
<dbReference type="EMBL" id="AZIL01000602">
    <property type="protein sequence ID" value="EWM26853.1"/>
    <property type="molecule type" value="Genomic_DNA"/>
</dbReference>
<protein>
    <submittedName>
        <fullName evidence="2">Lysophospholipase-like protein</fullName>
    </submittedName>
</protein>
<dbReference type="PANTHER" id="PTHR46438:SF11">
    <property type="entry name" value="LIPASE-RELATED"/>
    <property type="match status" value="1"/>
</dbReference>
<evidence type="ECO:0000313" key="2">
    <source>
        <dbReference type="EMBL" id="EWM26853.1"/>
    </source>
</evidence>
<evidence type="ECO:0000313" key="3">
    <source>
        <dbReference type="Proteomes" id="UP000019335"/>
    </source>
</evidence>
<dbReference type="PANTHER" id="PTHR46438">
    <property type="entry name" value="ALPHA/BETA-HYDROLASES SUPERFAMILY PROTEIN"/>
    <property type="match status" value="1"/>
</dbReference>
<evidence type="ECO:0000259" key="1">
    <source>
        <dbReference type="Pfam" id="PF12697"/>
    </source>
</evidence>
<dbReference type="InterPro" id="IPR000073">
    <property type="entry name" value="AB_hydrolase_1"/>
</dbReference>
<reference evidence="2 3" key="1">
    <citation type="journal article" date="2014" name="Mol. Plant">
        <title>Chromosome Scale Genome Assembly and Transcriptome Profiling of Nannochloropsis gaditana in Nitrogen Depletion.</title>
        <authorList>
            <person name="Corteggiani Carpinelli E."/>
            <person name="Telatin A."/>
            <person name="Vitulo N."/>
            <person name="Forcato C."/>
            <person name="D'Angelo M."/>
            <person name="Schiavon R."/>
            <person name="Vezzi A."/>
            <person name="Giacometti G.M."/>
            <person name="Morosinotto T."/>
            <person name="Valle G."/>
        </authorList>
    </citation>
    <scope>NUCLEOTIDE SEQUENCE [LARGE SCALE GENOMIC DNA]</scope>
    <source>
        <strain evidence="2 3">B-31</strain>
    </source>
</reference>
<accession>W7TTI2</accession>
<gene>
    <name evidence="2" type="ORF">Naga_100097g16</name>
</gene>
<dbReference type="OrthoDB" id="408373at2759"/>
<dbReference type="Proteomes" id="UP000019335">
    <property type="component" value="Chromosome 8"/>
</dbReference>
<dbReference type="Pfam" id="PF12697">
    <property type="entry name" value="Abhydrolase_6"/>
    <property type="match status" value="1"/>
</dbReference>
<comment type="caution">
    <text evidence="2">The sequence shown here is derived from an EMBL/GenBank/DDBJ whole genome shotgun (WGS) entry which is preliminary data.</text>
</comment>
<proteinExistence type="predicted"/>
<name>W7TTI2_9STRA</name>
<dbReference type="Gene3D" id="3.40.50.1820">
    <property type="entry name" value="alpha/beta hydrolase"/>
    <property type="match status" value="1"/>
</dbReference>
<dbReference type="InterPro" id="IPR029058">
    <property type="entry name" value="AB_hydrolase_fold"/>
</dbReference>
<sequence>MATSYANLPAWRNQMTFLPGNMQLTKPEDMPKEKTWRYKGHAVHVDSCGTPVGSPVTLVLLHGVGTNARQMSLLVGLPLARKYGFHSLALDCPGYGVTQVAPKSKVTYSDWVDLVDAFVDAQTRRQLNEGRGTRPIVLFGLSAGGMLAYQVAARNANVKGVIGMTFLDQRVQEVRDTTAHDLVGSRVGVPLAGVLRGTPLGGIRLPMPLTSKMRALVNDQKALRAFITDRSSAGNWVSMRFLADYMTYAPAKEPEDFETCPILLTQPEEDRWTPLRLSEIFLDRIRKVPVKRVTLEKAGHYPLEQPGIDQLHKAIAEFIETFWDVSAKRAGNRRNNARRLKIRNEGTNTLHPRIRTIGTKFMALMEPRGSVRKVKKLIYVLRAFETDNYTHMCCNEGVLVSFACATHEDVAPSVQCNISLAYFS</sequence>
<dbReference type="SUPFAM" id="SSF53474">
    <property type="entry name" value="alpha/beta-Hydrolases"/>
    <property type="match status" value="1"/>
</dbReference>
<organism evidence="2 3">
    <name type="scientific">Nannochloropsis gaditana</name>
    <dbReference type="NCBI Taxonomy" id="72520"/>
    <lineage>
        <taxon>Eukaryota</taxon>
        <taxon>Sar</taxon>
        <taxon>Stramenopiles</taxon>
        <taxon>Ochrophyta</taxon>
        <taxon>Eustigmatophyceae</taxon>
        <taxon>Eustigmatales</taxon>
        <taxon>Monodopsidaceae</taxon>
        <taxon>Nannochloropsis</taxon>
    </lineage>
</organism>
<keyword evidence="3" id="KW-1185">Reference proteome</keyword>
<dbReference type="AlphaFoldDB" id="W7TTI2"/>